<comment type="similarity">
    <text evidence="1">Belongs to the paxM FAD-dependent monooxygenase family.</text>
</comment>
<evidence type="ECO:0000259" key="7">
    <source>
        <dbReference type="Pfam" id="PF01494"/>
    </source>
</evidence>
<evidence type="ECO:0000256" key="2">
    <source>
        <dbReference type="ARBA" id="ARBA00022630"/>
    </source>
</evidence>
<dbReference type="Pfam" id="PF01494">
    <property type="entry name" value="FAD_binding_3"/>
    <property type="match status" value="1"/>
</dbReference>
<dbReference type="InterPro" id="IPR002938">
    <property type="entry name" value="FAD-bd"/>
</dbReference>
<feature type="region of interest" description="Disordered" evidence="5">
    <location>
        <begin position="355"/>
        <end position="378"/>
    </location>
</feature>
<gene>
    <name evidence="8" type="ORF">BG011_008015</name>
</gene>
<dbReference type="Proteomes" id="UP000726737">
    <property type="component" value="Unassembled WGS sequence"/>
</dbReference>
<accession>A0A9P6U8A7</accession>
<reference evidence="8" key="1">
    <citation type="journal article" date="2020" name="Fungal Divers.">
        <title>Resolving the Mortierellaceae phylogeny through synthesis of multi-gene phylogenetics and phylogenomics.</title>
        <authorList>
            <person name="Vandepol N."/>
            <person name="Liber J."/>
            <person name="Desiro A."/>
            <person name="Na H."/>
            <person name="Kennedy M."/>
            <person name="Barry K."/>
            <person name="Grigoriev I.V."/>
            <person name="Miller A.N."/>
            <person name="O'Donnell K."/>
            <person name="Stajich J.E."/>
            <person name="Bonito G."/>
        </authorList>
    </citation>
    <scope>NUCLEOTIDE SEQUENCE</scope>
    <source>
        <strain evidence="8">KOD948</strain>
    </source>
</reference>
<keyword evidence="9" id="KW-1185">Reference proteome</keyword>
<dbReference type="EMBL" id="JAAAJA010000064">
    <property type="protein sequence ID" value="KAG0263815.1"/>
    <property type="molecule type" value="Genomic_DNA"/>
</dbReference>
<evidence type="ECO:0000256" key="4">
    <source>
        <dbReference type="ARBA" id="ARBA00023002"/>
    </source>
</evidence>
<feature type="compositionally biased region" description="Basic and acidic residues" evidence="5">
    <location>
        <begin position="366"/>
        <end position="378"/>
    </location>
</feature>
<keyword evidence="2" id="KW-0285">Flavoprotein</keyword>
<keyword evidence="6" id="KW-0812">Transmembrane</keyword>
<keyword evidence="4" id="KW-0560">Oxidoreductase</keyword>
<dbReference type="GO" id="GO:0071949">
    <property type="term" value="F:FAD binding"/>
    <property type="evidence" value="ECO:0007669"/>
    <property type="project" value="InterPro"/>
</dbReference>
<comment type="caution">
    <text evidence="8">The sequence shown here is derived from an EMBL/GenBank/DDBJ whole genome shotgun (WGS) entry which is preliminary data.</text>
</comment>
<evidence type="ECO:0000256" key="3">
    <source>
        <dbReference type="ARBA" id="ARBA00022827"/>
    </source>
</evidence>
<dbReference type="GO" id="GO:0004497">
    <property type="term" value="F:monooxygenase activity"/>
    <property type="evidence" value="ECO:0007669"/>
    <property type="project" value="InterPro"/>
</dbReference>
<evidence type="ECO:0000313" key="8">
    <source>
        <dbReference type="EMBL" id="KAG0263815.1"/>
    </source>
</evidence>
<dbReference type="AlphaFoldDB" id="A0A9P6U8A7"/>
<dbReference type="InterPro" id="IPR036188">
    <property type="entry name" value="FAD/NAD-bd_sf"/>
</dbReference>
<dbReference type="Gene3D" id="3.50.50.60">
    <property type="entry name" value="FAD/NAD(P)-binding domain"/>
    <property type="match status" value="1"/>
</dbReference>
<name>A0A9P6U8A7_9FUNG</name>
<dbReference type="InterPro" id="IPR050562">
    <property type="entry name" value="FAD_mOase_fung"/>
</dbReference>
<evidence type="ECO:0000256" key="5">
    <source>
        <dbReference type="SAM" id="MobiDB-lite"/>
    </source>
</evidence>
<keyword evidence="3" id="KW-0274">FAD</keyword>
<dbReference type="OrthoDB" id="655030at2759"/>
<evidence type="ECO:0000256" key="6">
    <source>
        <dbReference type="SAM" id="Phobius"/>
    </source>
</evidence>
<keyword evidence="6" id="KW-1133">Transmembrane helix</keyword>
<evidence type="ECO:0000256" key="1">
    <source>
        <dbReference type="ARBA" id="ARBA00007992"/>
    </source>
</evidence>
<dbReference type="SUPFAM" id="SSF51905">
    <property type="entry name" value="FAD/NAD(P)-binding domain"/>
    <property type="match status" value="1"/>
</dbReference>
<protein>
    <recommendedName>
        <fullName evidence="7">FAD-binding domain-containing protein</fullName>
    </recommendedName>
</protein>
<feature type="domain" description="FAD-binding" evidence="7">
    <location>
        <begin position="218"/>
        <end position="298"/>
    </location>
</feature>
<organism evidence="8 9">
    <name type="scientific">Mortierella polycephala</name>
    <dbReference type="NCBI Taxonomy" id="41804"/>
    <lineage>
        <taxon>Eukaryota</taxon>
        <taxon>Fungi</taxon>
        <taxon>Fungi incertae sedis</taxon>
        <taxon>Mucoromycota</taxon>
        <taxon>Mortierellomycotina</taxon>
        <taxon>Mortierellomycetes</taxon>
        <taxon>Mortierellales</taxon>
        <taxon>Mortierellaceae</taxon>
        <taxon>Mortierella</taxon>
    </lineage>
</organism>
<feature type="transmembrane region" description="Helical" evidence="6">
    <location>
        <begin position="6"/>
        <end position="28"/>
    </location>
</feature>
<dbReference type="PRINTS" id="PR00420">
    <property type="entry name" value="RNGMNOXGNASE"/>
</dbReference>
<proteinExistence type="inferred from homology"/>
<evidence type="ECO:0000313" key="9">
    <source>
        <dbReference type="Proteomes" id="UP000726737"/>
    </source>
</evidence>
<dbReference type="PANTHER" id="PTHR47356:SF2">
    <property type="entry name" value="FAD-BINDING DOMAIN-CONTAINING PROTEIN-RELATED"/>
    <property type="match status" value="1"/>
</dbReference>
<dbReference type="PANTHER" id="PTHR47356">
    <property type="entry name" value="FAD-DEPENDENT MONOOXYGENASE ASQG-RELATED"/>
    <property type="match status" value="1"/>
</dbReference>
<sequence length="378" mass="42947">MTEYRAAPLTIFIFMTILSTGYDTLLFARPRLYELLLKQVPEDKILMGKRVLRTEENEDQVVIHCADNSIYQGDILIGADGAHSGVRQSLYKRLEEKNLLPNEDTKSFSIGHTLMVGVAELKDLEKYPHLKDPHSVMNHVIGGDNKAWSVCNVPDGQVCWGLVYQYRTVAESREQQFRNSEWGSESNEAMIKEFRHLPCVYGGTMGDLIDATPKDFTSKVFLEDKIFTTWFHGRTVLIGDACHKMLPWAGQGAINAMQDAVILANCLYDLTDASRSSITAAFQDYYKQRYSQAKAMVESSRLISRAIAGQHLWERALRHALLHYVPDTMQQWNLAKTAEYRPQITFLPLIKKRGTGPVLPQKPSKRYSEEQAKKNVAV</sequence>
<keyword evidence="6" id="KW-0472">Membrane</keyword>